<dbReference type="Pfam" id="PF00248">
    <property type="entry name" value="Aldo_ket_red"/>
    <property type="match status" value="1"/>
</dbReference>
<evidence type="ECO:0000259" key="2">
    <source>
        <dbReference type="Pfam" id="PF00248"/>
    </source>
</evidence>
<name>A0AAW6CWZ8_9FIRM</name>
<protein>
    <submittedName>
        <fullName evidence="3">Aldo/keto reductase</fullName>
    </submittedName>
</protein>
<evidence type="ECO:0000256" key="1">
    <source>
        <dbReference type="ARBA" id="ARBA00023002"/>
    </source>
</evidence>
<evidence type="ECO:0000313" key="3">
    <source>
        <dbReference type="EMBL" id="MDB7982580.1"/>
    </source>
</evidence>
<dbReference type="RefSeq" id="WP_272002466.1">
    <property type="nucleotide sequence ID" value="NZ_JAQLXO010000011.1"/>
</dbReference>
<dbReference type="PANTHER" id="PTHR43364:SF4">
    <property type="entry name" value="NAD(P)-LINKED OXIDOREDUCTASE SUPERFAMILY PROTEIN"/>
    <property type="match status" value="1"/>
</dbReference>
<dbReference type="InterPro" id="IPR036812">
    <property type="entry name" value="NAD(P)_OxRdtase_dom_sf"/>
</dbReference>
<dbReference type="InterPro" id="IPR023210">
    <property type="entry name" value="NADP_OxRdtase_dom"/>
</dbReference>
<dbReference type="CDD" id="cd19082">
    <property type="entry name" value="AKR_AKR10A1_2"/>
    <property type="match status" value="1"/>
</dbReference>
<dbReference type="PANTHER" id="PTHR43364">
    <property type="entry name" value="NADH-SPECIFIC METHYLGLYOXAL REDUCTASE-RELATED"/>
    <property type="match status" value="1"/>
</dbReference>
<dbReference type="GO" id="GO:0016491">
    <property type="term" value="F:oxidoreductase activity"/>
    <property type="evidence" value="ECO:0007669"/>
    <property type="project" value="UniProtKB-KW"/>
</dbReference>
<reference evidence="3" key="1">
    <citation type="submission" date="2023-01" db="EMBL/GenBank/DDBJ databases">
        <title>Human gut microbiome strain richness.</title>
        <authorList>
            <person name="Chen-Liaw A."/>
        </authorList>
    </citation>
    <scope>NUCLEOTIDE SEQUENCE</scope>
    <source>
        <strain evidence="3">D8_m1001271B151109d0_201107</strain>
    </source>
</reference>
<dbReference type="SUPFAM" id="SSF51430">
    <property type="entry name" value="NAD(P)-linked oxidoreductase"/>
    <property type="match status" value="1"/>
</dbReference>
<keyword evidence="1" id="KW-0560">Oxidoreductase</keyword>
<evidence type="ECO:0000313" key="4">
    <source>
        <dbReference type="Proteomes" id="UP001212981"/>
    </source>
</evidence>
<dbReference type="EMBL" id="JAQLXO010000011">
    <property type="protein sequence ID" value="MDB7982580.1"/>
    <property type="molecule type" value="Genomic_DNA"/>
</dbReference>
<comment type="caution">
    <text evidence="3">The sequence shown here is derived from an EMBL/GenBank/DDBJ whole genome shotgun (WGS) entry which is preliminary data.</text>
</comment>
<proteinExistence type="predicted"/>
<gene>
    <name evidence="3" type="ORF">PND82_07105</name>
</gene>
<dbReference type="Gene3D" id="3.20.20.100">
    <property type="entry name" value="NADP-dependent oxidoreductase domain"/>
    <property type="match status" value="1"/>
</dbReference>
<sequence>MKKIKIKGWKNGKQIWIEPSNLFLGSADFLRPDNMDQVHAMYDEFLKKGGNAIDTAEHYRWAEPAIGKWIEETGRRDELIIFTKGCHPKREARDVKRVNAKCIREDIEHSLETMHVDHVELFALHRDDESVSVKEIMDELNHQIEIGHIYAAGVSNWKLDRIKEANNYAKENGLHPITFNSPNLSLAKPMHPRWPGCVSADEEMVNWHKENDIALLSWSSQAGGFFSGRFTRDHCDDEEIRDCFYNDENWERYDRCIELANKKQKSPIQIALAWVLNQPFNIAAVIGPEKLEELDSSIEGSEIILSQDEVKYLNLEVDHYE</sequence>
<organism evidence="3 4">
    <name type="scientific">Faecalicoccus pleomorphus</name>
    <dbReference type="NCBI Taxonomy" id="1323"/>
    <lineage>
        <taxon>Bacteria</taxon>
        <taxon>Bacillati</taxon>
        <taxon>Bacillota</taxon>
        <taxon>Erysipelotrichia</taxon>
        <taxon>Erysipelotrichales</taxon>
        <taxon>Erysipelotrichaceae</taxon>
        <taxon>Faecalicoccus</taxon>
    </lineage>
</organism>
<accession>A0AAW6CWZ8</accession>
<feature type="domain" description="NADP-dependent oxidoreductase" evidence="2">
    <location>
        <begin position="24"/>
        <end position="313"/>
    </location>
</feature>
<dbReference type="Proteomes" id="UP001212981">
    <property type="component" value="Unassembled WGS sequence"/>
</dbReference>
<dbReference type="InterPro" id="IPR050523">
    <property type="entry name" value="AKR_Detox_Biosynth"/>
</dbReference>
<dbReference type="GO" id="GO:0005829">
    <property type="term" value="C:cytosol"/>
    <property type="evidence" value="ECO:0007669"/>
    <property type="project" value="TreeGrafter"/>
</dbReference>
<dbReference type="AlphaFoldDB" id="A0AAW6CWZ8"/>